<evidence type="ECO:0000313" key="2">
    <source>
        <dbReference type="EMBL" id="MEQ2249027.1"/>
    </source>
</evidence>
<keyword evidence="1" id="KW-0812">Transmembrane</keyword>
<keyword evidence="1" id="KW-1133">Transmembrane helix</keyword>
<gene>
    <name evidence="2" type="ORF">ILYODFUR_025079</name>
</gene>
<protein>
    <submittedName>
        <fullName evidence="2">Uncharacterized protein</fullName>
    </submittedName>
</protein>
<evidence type="ECO:0000256" key="1">
    <source>
        <dbReference type="SAM" id="Phobius"/>
    </source>
</evidence>
<dbReference type="Proteomes" id="UP001482620">
    <property type="component" value="Unassembled WGS sequence"/>
</dbReference>
<proteinExistence type="predicted"/>
<dbReference type="EMBL" id="JAHRIQ010084127">
    <property type="protein sequence ID" value="MEQ2249027.1"/>
    <property type="molecule type" value="Genomic_DNA"/>
</dbReference>
<name>A0ABV0UWU8_9TELE</name>
<organism evidence="2 3">
    <name type="scientific">Ilyodon furcidens</name>
    <name type="common">goldbreast splitfin</name>
    <dbReference type="NCBI Taxonomy" id="33524"/>
    <lineage>
        <taxon>Eukaryota</taxon>
        <taxon>Metazoa</taxon>
        <taxon>Chordata</taxon>
        <taxon>Craniata</taxon>
        <taxon>Vertebrata</taxon>
        <taxon>Euteleostomi</taxon>
        <taxon>Actinopterygii</taxon>
        <taxon>Neopterygii</taxon>
        <taxon>Teleostei</taxon>
        <taxon>Neoteleostei</taxon>
        <taxon>Acanthomorphata</taxon>
        <taxon>Ovalentaria</taxon>
        <taxon>Atherinomorphae</taxon>
        <taxon>Cyprinodontiformes</taxon>
        <taxon>Goodeidae</taxon>
        <taxon>Ilyodon</taxon>
    </lineage>
</organism>
<feature type="transmembrane region" description="Helical" evidence="1">
    <location>
        <begin position="6"/>
        <end position="33"/>
    </location>
</feature>
<keyword evidence="3" id="KW-1185">Reference proteome</keyword>
<comment type="caution">
    <text evidence="2">The sequence shown here is derived from an EMBL/GenBank/DDBJ whole genome shotgun (WGS) entry which is preliminary data.</text>
</comment>
<evidence type="ECO:0000313" key="3">
    <source>
        <dbReference type="Proteomes" id="UP001482620"/>
    </source>
</evidence>
<keyword evidence="1" id="KW-0472">Membrane</keyword>
<sequence length="118" mass="13758">MSTHLFWFVFGVKDLIFTVFNLLLNSEILEVLLKMKMSPQRVKCSSGVFRRARGVDDLKAFTQSCMLLRYPHSFWPIWETRRANKFALGSPYSEKQQCCNPTPIKSIILQKQVKGKKE</sequence>
<reference evidence="2 3" key="1">
    <citation type="submission" date="2021-06" db="EMBL/GenBank/DDBJ databases">
        <authorList>
            <person name="Palmer J.M."/>
        </authorList>
    </citation>
    <scope>NUCLEOTIDE SEQUENCE [LARGE SCALE GENOMIC DNA]</scope>
    <source>
        <strain evidence="3">if_2019</strain>
        <tissue evidence="2">Muscle</tissue>
    </source>
</reference>
<accession>A0ABV0UWU8</accession>